<dbReference type="PANTHER" id="PTHR12658:SF0">
    <property type="entry name" value="TUBULIN-SPECIFIC CHAPERONE D"/>
    <property type="match status" value="1"/>
</dbReference>
<feature type="domain" description="Tubulin-folding cofactor D C-terminal" evidence="1">
    <location>
        <begin position="326"/>
        <end position="512"/>
    </location>
</feature>
<dbReference type="PANTHER" id="PTHR12658">
    <property type="entry name" value="BETA-TUBULIN COFACTOR D"/>
    <property type="match status" value="1"/>
</dbReference>
<accession>A0A8S3V2U2</accession>
<gene>
    <name evidence="2" type="ORF">MEDL_60431</name>
</gene>
<evidence type="ECO:0000259" key="1">
    <source>
        <dbReference type="Pfam" id="PF12612"/>
    </source>
</evidence>
<evidence type="ECO:0000313" key="3">
    <source>
        <dbReference type="Proteomes" id="UP000683360"/>
    </source>
</evidence>
<dbReference type="Proteomes" id="UP000683360">
    <property type="component" value="Unassembled WGS sequence"/>
</dbReference>
<evidence type="ECO:0000313" key="2">
    <source>
        <dbReference type="EMBL" id="CAG2248596.1"/>
    </source>
</evidence>
<dbReference type="AlphaFoldDB" id="A0A8S3V2U2"/>
<dbReference type="GO" id="GO:0016328">
    <property type="term" value="C:lateral plasma membrane"/>
    <property type="evidence" value="ECO:0007669"/>
    <property type="project" value="TreeGrafter"/>
</dbReference>
<dbReference type="GO" id="GO:0048487">
    <property type="term" value="F:beta-tubulin binding"/>
    <property type="evidence" value="ECO:0007669"/>
    <property type="project" value="InterPro"/>
</dbReference>
<name>A0A8S3V2U2_MYTED</name>
<comment type="caution">
    <text evidence="2">The sequence shown here is derived from an EMBL/GenBank/DDBJ whole genome shotgun (WGS) entry which is preliminary data.</text>
</comment>
<dbReference type="InterPro" id="IPR022577">
    <property type="entry name" value="TBCD_C"/>
</dbReference>
<dbReference type="GO" id="GO:0070830">
    <property type="term" value="P:bicellular tight junction assembly"/>
    <property type="evidence" value="ECO:0007669"/>
    <property type="project" value="TreeGrafter"/>
</dbReference>
<dbReference type="InterPro" id="IPR033162">
    <property type="entry name" value="TBCD"/>
</dbReference>
<dbReference type="GO" id="GO:0007023">
    <property type="term" value="P:post-chaperonin tubulin folding pathway"/>
    <property type="evidence" value="ECO:0007669"/>
    <property type="project" value="InterPro"/>
</dbReference>
<dbReference type="GO" id="GO:0034333">
    <property type="term" value="P:adherens junction assembly"/>
    <property type="evidence" value="ECO:0007669"/>
    <property type="project" value="TreeGrafter"/>
</dbReference>
<dbReference type="OrthoDB" id="6154434at2759"/>
<sequence length="698" mass="79245">MTGLVFITRSERLVCDRVKRGQMIGLHDITLCFVFSGLEKPVREASMIGLHDKPCVLSPSGSERLACDRVIDRFTSREACMTGLERGLTLCFVTGQYDRVRGQYDRFTVISHFQLGLEKTSMTGLHDITLCFVISGLERVREASMTGLHDITLCFVILGRGQVREASMTGLHDITLCFVIFRVREASMTGLHVITLCFVIFRLEKPVVTGLHDITLCFVISRVREASMTGLHDITLCFVIFRVREASMTGLHDITLCFVIFRVREANPTIFSVAYYSRPVSPVVQDTVNVYMFIDPTIFSVAYYSRPVSPFVHDTVNVLYVYRSSNIFCCLLQQACEKIDRTRSHAGLIFSQLLYHKPEIPNIPHREELEKIFPKSEIEDINWAAPSDTFPRFSQLLGCESYAYNVLLGFTVSVGGITESLVKFSSTSMETYLRKIQKDEQQLHKFTQVLIQIFKDFLKKIGIVSIPLLKMLDQLLSKGSFDVLATDTSNTFPIDIFELTKKEILRSGDPHKLMASADVFCGLLHFGEATRTKSLTQLLILVCHKYPRVRKTTANKLYEALVTYDDVVPGEVLDDVMTMLSETVWDNDLSEVRKIRNDLCDMIGIPKPVVVVKQSQKLVILKQKHQTDDTKKTHLISEVTEWESNNMWPFSCVGFEKDSPCIPEFTDHSPEELRTAAYEAMQSGNIQPYIQQAETLVK</sequence>
<dbReference type="GO" id="GO:0007021">
    <property type="term" value="P:tubulin complex assembly"/>
    <property type="evidence" value="ECO:0007669"/>
    <property type="project" value="InterPro"/>
</dbReference>
<dbReference type="Pfam" id="PF12612">
    <property type="entry name" value="TFCD_C"/>
    <property type="match status" value="1"/>
</dbReference>
<dbReference type="GO" id="GO:0005096">
    <property type="term" value="F:GTPase activator activity"/>
    <property type="evidence" value="ECO:0007669"/>
    <property type="project" value="InterPro"/>
</dbReference>
<dbReference type="GO" id="GO:0000226">
    <property type="term" value="P:microtubule cytoskeleton organization"/>
    <property type="evidence" value="ECO:0007669"/>
    <property type="project" value="TreeGrafter"/>
</dbReference>
<organism evidence="2 3">
    <name type="scientific">Mytilus edulis</name>
    <name type="common">Blue mussel</name>
    <dbReference type="NCBI Taxonomy" id="6550"/>
    <lineage>
        <taxon>Eukaryota</taxon>
        <taxon>Metazoa</taxon>
        <taxon>Spiralia</taxon>
        <taxon>Lophotrochozoa</taxon>
        <taxon>Mollusca</taxon>
        <taxon>Bivalvia</taxon>
        <taxon>Autobranchia</taxon>
        <taxon>Pteriomorphia</taxon>
        <taxon>Mytilida</taxon>
        <taxon>Mytiloidea</taxon>
        <taxon>Mytilidae</taxon>
        <taxon>Mytilinae</taxon>
        <taxon>Mytilus</taxon>
    </lineage>
</organism>
<dbReference type="EMBL" id="CAJPWZ010002945">
    <property type="protein sequence ID" value="CAG2248596.1"/>
    <property type="molecule type" value="Genomic_DNA"/>
</dbReference>
<reference evidence="2" key="1">
    <citation type="submission" date="2021-03" db="EMBL/GenBank/DDBJ databases">
        <authorList>
            <person name="Bekaert M."/>
        </authorList>
    </citation>
    <scope>NUCLEOTIDE SEQUENCE</scope>
</reference>
<proteinExistence type="predicted"/>
<protein>
    <submittedName>
        <fullName evidence="2">TBCD</fullName>
    </submittedName>
</protein>
<keyword evidence="3" id="KW-1185">Reference proteome</keyword>